<dbReference type="PANTHER" id="PTHR38036">
    <property type="entry name" value="UPF0250 PROTEIN YBED"/>
    <property type="match status" value="1"/>
</dbReference>
<dbReference type="Proteomes" id="UP001138768">
    <property type="component" value="Unassembled WGS sequence"/>
</dbReference>
<dbReference type="GO" id="GO:0005829">
    <property type="term" value="C:cytosol"/>
    <property type="evidence" value="ECO:0007669"/>
    <property type="project" value="TreeGrafter"/>
</dbReference>
<evidence type="ECO:0000313" key="3">
    <source>
        <dbReference type="EMBL" id="MBK1617182.1"/>
    </source>
</evidence>
<proteinExistence type="inferred from homology"/>
<dbReference type="InterPro" id="IPR007454">
    <property type="entry name" value="UPF0250_YbeD-like"/>
</dbReference>
<dbReference type="InterPro" id="IPR027471">
    <property type="entry name" value="YbeD-like_sf"/>
</dbReference>
<comment type="caution">
    <text evidence="3">The sequence shown here is derived from an EMBL/GenBank/DDBJ whole genome shotgun (WGS) entry which is preliminary data.</text>
</comment>
<evidence type="ECO:0000256" key="1">
    <source>
        <dbReference type="ARBA" id="ARBA00008460"/>
    </source>
</evidence>
<dbReference type="SUPFAM" id="SSF117991">
    <property type="entry name" value="YbeD/HP0495-like"/>
    <property type="match status" value="1"/>
</dbReference>
<organism evidence="3 4">
    <name type="scientific">Lamprobacter modestohalophilus</name>
    <dbReference type="NCBI Taxonomy" id="1064514"/>
    <lineage>
        <taxon>Bacteria</taxon>
        <taxon>Pseudomonadati</taxon>
        <taxon>Pseudomonadota</taxon>
        <taxon>Gammaproteobacteria</taxon>
        <taxon>Chromatiales</taxon>
        <taxon>Chromatiaceae</taxon>
        <taxon>Lamprobacter</taxon>
    </lineage>
</organism>
<dbReference type="PANTHER" id="PTHR38036:SF1">
    <property type="entry name" value="UPF0250 PROTEIN YBED"/>
    <property type="match status" value="1"/>
</dbReference>
<sequence length="93" mass="10515">MTDTSSNQDETLLRFPCRFPIKAMGRTEAGIEAILIEIIERHAPDTSKDELRSRPSRNGNWISVTVEIEAHSKGQLDAIYRELSEHAQITCAF</sequence>
<protein>
    <recommendedName>
        <fullName evidence="2">UPF0250 protein CKO42_01695</fullName>
    </recommendedName>
</protein>
<reference evidence="3 4" key="1">
    <citation type="journal article" date="2020" name="Microorganisms">
        <title>Osmotic Adaptation and Compatible Solute Biosynthesis of Phototrophic Bacteria as Revealed from Genome Analyses.</title>
        <authorList>
            <person name="Imhoff J.F."/>
            <person name="Rahn T."/>
            <person name="Kunzel S."/>
            <person name="Keller A."/>
            <person name="Neulinger S.C."/>
        </authorList>
    </citation>
    <scope>NUCLEOTIDE SEQUENCE [LARGE SCALE GENOMIC DNA]</scope>
    <source>
        <strain evidence="3 4">DSM 25653</strain>
    </source>
</reference>
<name>A0A9X0W5J1_9GAMM</name>
<dbReference type="HAMAP" id="MF_00659">
    <property type="entry name" value="UPF0250"/>
    <property type="match status" value="1"/>
</dbReference>
<gene>
    <name evidence="3" type="ORF">CKO42_01695</name>
</gene>
<dbReference type="Pfam" id="PF04359">
    <property type="entry name" value="DUF493"/>
    <property type="match status" value="1"/>
</dbReference>
<keyword evidence="4" id="KW-1185">Reference proteome</keyword>
<accession>A0A9X0W5J1</accession>
<evidence type="ECO:0000313" key="4">
    <source>
        <dbReference type="Proteomes" id="UP001138768"/>
    </source>
</evidence>
<evidence type="ECO:0000256" key="2">
    <source>
        <dbReference type="HAMAP-Rule" id="MF_00659"/>
    </source>
</evidence>
<dbReference type="AlphaFoldDB" id="A0A9X0W5J1"/>
<dbReference type="EMBL" id="NRRY01000002">
    <property type="protein sequence ID" value="MBK1617182.1"/>
    <property type="molecule type" value="Genomic_DNA"/>
</dbReference>
<comment type="similarity">
    <text evidence="1 2">Belongs to the UPF0250 family.</text>
</comment>
<dbReference type="RefSeq" id="WP_200237470.1">
    <property type="nucleotide sequence ID" value="NZ_NRRY01000002.1"/>
</dbReference>
<dbReference type="Gene3D" id="3.30.70.260">
    <property type="match status" value="1"/>
</dbReference>